<keyword evidence="5 12" id="KW-0479">Metal-binding</keyword>
<dbReference type="EMBL" id="JBBWWR010000009">
    <property type="protein sequence ID" value="KAK8961346.1"/>
    <property type="molecule type" value="Genomic_DNA"/>
</dbReference>
<evidence type="ECO:0000256" key="11">
    <source>
        <dbReference type="ARBA" id="ARBA00048198"/>
    </source>
</evidence>
<protein>
    <recommendedName>
        <fullName evidence="10">trans-cinnamate 4-monooxygenase</fullName>
        <ecNumber evidence="10">1.14.14.91</ecNumber>
    </recommendedName>
</protein>
<reference evidence="14 15" key="1">
    <citation type="journal article" date="2022" name="Nat. Plants">
        <title>Genomes of leafy and leafless Platanthera orchids illuminate the evolution of mycoheterotrophy.</title>
        <authorList>
            <person name="Li M.H."/>
            <person name="Liu K.W."/>
            <person name="Li Z."/>
            <person name="Lu H.C."/>
            <person name="Ye Q.L."/>
            <person name="Zhang D."/>
            <person name="Wang J.Y."/>
            <person name="Li Y.F."/>
            <person name="Zhong Z.M."/>
            <person name="Liu X."/>
            <person name="Yu X."/>
            <person name="Liu D.K."/>
            <person name="Tu X.D."/>
            <person name="Liu B."/>
            <person name="Hao Y."/>
            <person name="Liao X.Y."/>
            <person name="Jiang Y.T."/>
            <person name="Sun W.H."/>
            <person name="Chen J."/>
            <person name="Chen Y.Q."/>
            <person name="Ai Y."/>
            <person name="Zhai J.W."/>
            <person name="Wu S.S."/>
            <person name="Zhou Z."/>
            <person name="Hsiao Y.Y."/>
            <person name="Wu W.L."/>
            <person name="Chen Y.Y."/>
            <person name="Lin Y.F."/>
            <person name="Hsu J.L."/>
            <person name="Li C.Y."/>
            <person name="Wang Z.W."/>
            <person name="Zhao X."/>
            <person name="Zhong W.Y."/>
            <person name="Ma X.K."/>
            <person name="Ma L."/>
            <person name="Huang J."/>
            <person name="Chen G.Z."/>
            <person name="Huang M.Z."/>
            <person name="Huang L."/>
            <person name="Peng D.H."/>
            <person name="Luo Y.B."/>
            <person name="Zou S.Q."/>
            <person name="Chen S.P."/>
            <person name="Lan S."/>
            <person name="Tsai W.C."/>
            <person name="Van de Peer Y."/>
            <person name="Liu Z.J."/>
        </authorList>
    </citation>
    <scope>NUCLEOTIDE SEQUENCE [LARGE SCALE GENOMIC DNA]</scope>
    <source>
        <strain evidence="14">Lor288</strain>
    </source>
</reference>
<keyword evidence="7 12" id="KW-0408">Iron</keyword>
<comment type="cofactor">
    <cofactor evidence="1">
        <name>heme</name>
        <dbReference type="ChEBI" id="CHEBI:30413"/>
    </cofactor>
</comment>
<dbReference type="Pfam" id="PF00067">
    <property type="entry name" value="p450"/>
    <property type="match status" value="1"/>
</dbReference>
<feature type="compositionally biased region" description="Pro residues" evidence="13">
    <location>
        <begin position="48"/>
        <end position="59"/>
    </location>
</feature>
<keyword evidence="15" id="KW-1185">Reference proteome</keyword>
<evidence type="ECO:0000256" key="10">
    <source>
        <dbReference type="ARBA" id="ARBA00038946"/>
    </source>
</evidence>
<dbReference type="PROSITE" id="PS00086">
    <property type="entry name" value="CYTOCHROME_P450"/>
    <property type="match status" value="1"/>
</dbReference>
<comment type="caution">
    <text evidence="14">The sequence shown here is derived from an EMBL/GenBank/DDBJ whole genome shotgun (WGS) entry which is preliminary data.</text>
</comment>
<evidence type="ECO:0000256" key="3">
    <source>
        <dbReference type="ARBA" id="ARBA00010617"/>
    </source>
</evidence>
<dbReference type="InterPro" id="IPR001128">
    <property type="entry name" value="Cyt_P450"/>
</dbReference>
<dbReference type="PRINTS" id="PR00463">
    <property type="entry name" value="EP450I"/>
</dbReference>
<evidence type="ECO:0000256" key="4">
    <source>
        <dbReference type="ARBA" id="ARBA00022617"/>
    </source>
</evidence>
<gene>
    <name evidence="14" type="primary">CYP73A13</name>
    <name evidence="14" type="ORF">KSP40_PGU021931</name>
</gene>
<dbReference type="PANTHER" id="PTHR47948">
    <property type="entry name" value="TRANS-CINNAMATE 4-MONOOXYGENASE"/>
    <property type="match status" value="1"/>
</dbReference>
<dbReference type="Gene3D" id="1.10.630.10">
    <property type="entry name" value="Cytochrome P450"/>
    <property type="match status" value="1"/>
</dbReference>
<evidence type="ECO:0000256" key="12">
    <source>
        <dbReference type="RuleBase" id="RU000461"/>
    </source>
</evidence>
<keyword evidence="6 12" id="KW-0560">Oxidoreductase</keyword>
<evidence type="ECO:0000256" key="8">
    <source>
        <dbReference type="ARBA" id="ARBA00023033"/>
    </source>
</evidence>
<dbReference type="InterPro" id="IPR017972">
    <property type="entry name" value="Cyt_P450_CS"/>
</dbReference>
<comment type="similarity">
    <text evidence="3 12">Belongs to the cytochrome P450 family.</text>
</comment>
<evidence type="ECO:0000313" key="15">
    <source>
        <dbReference type="Proteomes" id="UP001412067"/>
    </source>
</evidence>
<dbReference type="InterPro" id="IPR036396">
    <property type="entry name" value="Cyt_P450_sf"/>
</dbReference>
<organism evidence="14 15">
    <name type="scientific">Platanthera guangdongensis</name>
    <dbReference type="NCBI Taxonomy" id="2320717"/>
    <lineage>
        <taxon>Eukaryota</taxon>
        <taxon>Viridiplantae</taxon>
        <taxon>Streptophyta</taxon>
        <taxon>Embryophyta</taxon>
        <taxon>Tracheophyta</taxon>
        <taxon>Spermatophyta</taxon>
        <taxon>Magnoliopsida</taxon>
        <taxon>Liliopsida</taxon>
        <taxon>Asparagales</taxon>
        <taxon>Orchidaceae</taxon>
        <taxon>Orchidoideae</taxon>
        <taxon>Orchideae</taxon>
        <taxon>Orchidinae</taxon>
        <taxon>Platanthera</taxon>
    </lineage>
</organism>
<feature type="region of interest" description="Disordered" evidence="13">
    <location>
        <begin position="171"/>
        <end position="190"/>
    </location>
</feature>
<comment type="subcellular location">
    <subcellularLocation>
        <location evidence="2">Membrane</location>
        <topology evidence="2">Single-pass membrane protein</topology>
    </subcellularLocation>
</comment>
<evidence type="ECO:0000256" key="2">
    <source>
        <dbReference type="ARBA" id="ARBA00004167"/>
    </source>
</evidence>
<dbReference type="EC" id="1.14.14.91" evidence="10"/>
<evidence type="ECO:0000256" key="6">
    <source>
        <dbReference type="ARBA" id="ARBA00023002"/>
    </source>
</evidence>
<evidence type="ECO:0000256" key="1">
    <source>
        <dbReference type="ARBA" id="ARBA00001971"/>
    </source>
</evidence>
<proteinExistence type="inferred from homology"/>
<comment type="catalytic activity">
    <reaction evidence="11">
        <text>(E)-cinnamate + reduced [NADPH--hemoprotein reductase] + O2 = (E)-4-coumarate + oxidized [NADPH--hemoprotein reductase] + H2O + H(+)</text>
        <dbReference type="Rhea" id="RHEA:10608"/>
        <dbReference type="Rhea" id="RHEA-COMP:11964"/>
        <dbReference type="Rhea" id="RHEA-COMP:11965"/>
        <dbReference type="ChEBI" id="CHEBI:12876"/>
        <dbReference type="ChEBI" id="CHEBI:15377"/>
        <dbReference type="ChEBI" id="CHEBI:15378"/>
        <dbReference type="ChEBI" id="CHEBI:15379"/>
        <dbReference type="ChEBI" id="CHEBI:15669"/>
        <dbReference type="ChEBI" id="CHEBI:57618"/>
        <dbReference type="ChEBI" id="CHEBI:58210"/>
        <dbReference type="EC" id="1.14.14.91"/>
    </reaction>
</comment>
<keyword evidence="4 12" id="KW-0349">Heme</keyword>
<evidence type="ECO:0000256" key="13">
    <source>
        <dbReference type="SAM" id="MobiDB-lite"/>
    </source>
</evidence>
<dbReference type="PANTHER" id="PTHR47948:SF4">
    <property type="entry name" value="TRANS-CINNAMATE 4-MONOOXYGENASE"/>
    <property type="match status" value="1"/>
</dbReference>
<dbReference type="SUPFAM" id="SSF48264">
    <property type="entry name" value="Cytochrome P450"/>
    <property type="match status" value="1"/>
</dbReference>
<comment type="pathway">
    <text evidence="9">Phenylpropanoid metabolism; trans-4-coumarate biosynthesis; trans-4-coumarate from trans-cinnamate: step 1/1.</text>
</comment>
<dbReference type="Proteomes" id="UP001412067">
    <property type="component" value="Unassembled WGS sequence"/>
</dbReference>
<feature type="region of interest" description="Disordered" evidence="13">
    <location>
        <begin position="1"/>
        <end position="71"/>
    </location>
</feature>
<evidence type="ECO:0000256" key="7">
    <source>
        <dbReference type="ARBA" id="ARBA00023004"/>
    </source>
</evidence>
<keyword evidence="8 12" id="KW-0503">Monooxygenase</keyword>
<sequence>MGHCGAGEPPGCSTKGPVGIGLRARPWRTGVRAGHTPAPLPSGGSEGDPPPAHGHPAPRPPHESPRRQARRLRHPGREQILVNAWWLANNPAHWKNPEDFRPERFLEEDVKVEASGNDFRYIPFGVGRRSCPGIILALPISESPSDASCRTSSSFRRPGWTRLTPQRREGSSAFIFSNTPPSSPSPEPSDAWLSSIKNLMGVPHFSHTFGRRLVSAGNCFLH</sequence>
<evidence type="ECO:0000256" key="9">
    <source>
        <dbReference type="ARBA" id="ARBA00037893"/>
    </source>
</evidence>
<dbReference type="InterPro" id="IPR002401">
    <property type="entry name" value="Cyt_P450_E_grp-I"/>
</dbReference>
<name>A0ABR2MBN5_9ASPA</name>
<evidence type="ECO:0000313" key="14">
    <source>
        <dbReference type="EMBL" id="KAK8961346.1"/>
    </source>
</evidence>
<accession>A0ABR2MBN5</accession>
<evidence type="ECO:0000256" key="5">
    <source>
        <dbReference type="ARBA" id="ARBA00022723"/>
    </source>
</evidence>